<dbReference type="EMBL" id="JACCFS010000001">
    <property type="protein sequence ID" value="NYJ36685.1"/>
    <property type="molecule type" value="Genomic_DNA"/>
</dbReference>
<proteinExistence type="inferred from homology"/>
<dbReference type="InterPro" id="IPR008949">
    <property type="entry name" value="Isoprenoid_synthase_dom_sf"/>
</dbReference>
<keyword evidence="3 7" id="KW-0808">Transferase</keyword>
<comment type="similarity">
    <text evidence="2 7">Belongs to the FPP/GGPP synthase family.</text>
</comment>
<dbReference type="RefSeq" id="WP_179826763.1">
    <property type="nucleotide sequence ID" value="NZ_JACCFS010000001.1"/>
</dbReference>
<dbReference type="GO" id="GO:0004337">
    <property type="term" value="F:(2E,6E)-farnesyl diphosphate synthase activity"/>
    <property type="evidence" value="ECO:0007669"/>
    <property type="project" value="UniProtKB-EC"/>
</dbReference>
<dbReference type="PROSITE" id="PS00723">
    <property type="entry name" value="POLYPRENYL_SYNTHASE_1"/>
    <property type="match status" value="1"/>
</dbReference>
<evidence type="ECO:0000256" key="2">
    <source>
        <dbReference type="ARBA" id="ARBA00006706"/>
    </source>
</evidence>
<dbReference type="PANTHER" id="PTHR43281:SF1">
    <property type="entry name" value="FARNESYL DIPHOSPHATE SYNTHASE"/>
    <property type="match status" value="1"/>
</dbReference>
<dbReference type="InterPro" id="IPR033749">
    <property type="entry name" value="Polyprenyl_synt_CS"/>
</dbReference>
<dbReference type="Pfam" id="PF00348">
    <property type="entry name" value="polyprenyl_synt"/>
    <property type="match status" value="1"/>
</dbReference>
<name>A0A7Z0EST0_9ACTN</name>
<dbReference type="GO" id="GO:0046872">
    <property type="term" value="F:metal ion binding"/>
    <property type="evidence" value="ECO:0007669"/>
    <property type="project" value="UniProtKB-KW"/>
</dbReference>
<evidence type="ECO:0000256" key="4">
    <source>
        <dbReference type="ARBA" id="ARBA00022723"/>
    </source>
</evidence>
<organism evidence="8 9">
    <name type="scientific">Nocardiopsis aegyptia</name>
    <dbReference type="NCBI Taxonomy" id="220378"/>
    <lineage>
        <taxon>Bacteria</taxon>
        <taxon>Bacillati</taxon>
        <taxon>Actinomycetota</taxon>
        <taxon>Actinomycetes</taxon>
        <taxon>Streptosporangiales</taxon>
        <taxon>Nocardiopsidaceae</taxon>
        <taxon>Nocardiopsis</taxon>
    </lineage>
</organism>
<dbReference type="PROSITE" id="PS00444">
    <property type="entry name" value="POLYPRENYL_SYNTHASE_2"/>
    <property type="match status" value="1"/>
</dbReference>
<dbReference type="EC" id="2.5.1.1" evidence="8"/>
<dbReference type="GO" id="GO:0004161">
    <property type="term" value="F:dimethylallyltranstransferase activity"/>
    <property type="evidence" value="ECO:0007669"/>
    <property type="project" value="UniProtKB-EC"/>
</dbReference>
<evidence type="ECO:0000256" key="7">
    <source>
        <dbReference type="RuleBase" id="RU004466"/>
    </source>
</evidence>
<keyword evidence="6" id="KW-0414">Isoprene biosynthesis</keyword>
<dbReference type="Proteomes" id="UP000572051">
    <property type="component" value="Unassembled WGS sequence"/>
</dbReference>
<dbReference type="EC" id="2.5.1.10" evidence="8"/>
<dbReference type="GO" id="GO:0004311">
    <property type="term" value="F:geranylgeranyl diphosphate synthase activity"/>
    <property type="evidence" value="ECO:0007669"/>
    <property type="project" value="UniProtKB-EC"/>
</dbReference>
<dbReference type="SFLD" id="SFLDS00005">
    <property type="entry name" value="Isoprenoid_Synthase_Type_I"/>
    <property type="match status" value="1"/>
</dbReference>
<dbReference type="SUPFAM" id="SSF48576">
    <property type="entry name" value="Terpenoid synthases"/>
    <property type="match status" value="1"/>
</dbReference>
<dbReference type="Gene3D" id="1.10.600.10">
    <property type="entry name" value="Farnesyl Diphosphate Synthase"/>
    <property type="match status" value="1"/>
</dbReference>
<protein>
    <submittedName>
        <fullName evidence="8">Geranylgeranyl diphosphate synthase type I</fullName>
        <ecNumber evidence="8">2.5.1.1</ecNumber>
        <ecNumber evidence="8">2.5.1.10</ecNumber>
        <ecNumber evidence="8">2.5.1.29</ecNumber>
    </submittedName>
</protein>
<accession>A0A7Z0EST0</accession>
<keyword evidence="4" id="KW-0479">Metal-binding</keyword>
<comment type="cofactor">
    <cofactor evidence="1">
        <name>Mg(2+)</name>
        <dbReference type="ChEBI" id="CHEBI:18420"/>
    </cofactor>
</comment>
<dbReference type="EC" id="2.5.1.29" evidence="8"/>
<evidence type="ECO:0000256" key="3">
    <source>
        <dbReference type="ARBA" id="ARBA00022679"/>
    </source>
</evidence>
<evidence type="ECO:0000256" key="5">
    <source>
        <dbReference type="ARBA" id="ARBA00022842"/>
    </source>
</evidence>
<gene>
    <name evidence="8" type="ORF">HNR10_004566</name>
</gene>
<comment type="caution">
    <text evidence="8">The sequence shown here is derived from an EMBL/GenBank/DDBJ whole genome shotgun (WGS) entry which is preliminary data.</text>
</comment>
<keyword evidence="5" id="KW-0460">Magnesium</keyword>
<dbReference type="AlphaFoldDB" id="A0A7Z0EST0"/>
<evidence type="ECO:0000256" key="6">
    <source>
        <dbReference type="ARBA" id="ARBA00023229"/>
    </source>
</evidence>
<evidence type="ECO:0000313" key="8">
    <source>
        <dbReference type="EMBL" id="NYJ36685.1"/>
    </source>
</evidence>
<dbReference type="InterPro" id="IPR000092">
    <property type="entry name" value="Polyprenyl_synt"/>
</dbReference>
<dbReference type="GO" id="GO:0008299">
    <property type="term" value="P:isoprenoid biosynthetic process"/>
    <property type="evidence" value="ECO:0007669"/>
    <property type="project" value="UniProtKB-KW"/>
</dbReference>
<dbReference type="PANTHER" id="PTHR43281">
    <property type="entry name" value="FARNESYL DIPHOSPHATE SYNTHASE"/>
    <property type="match status" value="1"/>
</dbReference>
<evidence type="ECO:0000313" key="9">
    <source>
        <dbReference type="Proteomes" id="UP000572051"/>
    </source>
</evidence>
<evidence type="ECO:0000256" key="1">
    <source>
        <dbReference type="ARBA" id="ARBA00001946"/>
    </source>
</evidence>
<sequence>MRTDQDGAGLPAGPDAASVRAAVDAALDRYLDERGREAGELDPDFGRDLVGRLRDFTLGTGKRLRPLLGWWGWIAGGGAPRGPTAEAALRACAALELLQTFALVHDDVMDGSPLRRGTSSVHAAYAAEHRAGSCAGEDRRYGEAMAVLTGDLALAWADDLLDAALADLPTRAGARRVWSWVRTEVMAGQFLDLRGQARRERSESGALRADRFKTAAYTAERPLHLGAAMAAAPEPTVRALRSYGQDVGVAFQLRDDLRDAYGAPERTGKQPGEDLARGRNTLLLAAGLRLARERGDATAARVLGRVGDAADPTDPALAARVLDALGARELVLRRCRELSARGVAHLAALPLDPDVMEGLRSLAQAAARP</sequence>
<reference evidence="8 9" key="1">
    <citation type="submission" date="2020-07" db="EMBL/GenBank/DDBJ databases">
        <title>Sequencing the genomes of 1000 actinobacteria strains.</title>
        <authorList>
            <person name="Klenk H.-P."/>
        </authorList>
    </citation>
    <scope>NUCLEOTIDE SEQUENCE [LARGE SCALE GENOMIC DNA]</scope>
    <source>
        <strain evidence="8 9">DSM 44442</strain>
    </source>
</reference>
<keyword evidence="9" id="KW-1185">Reference proteome</keyword>